<gene>
    <name evidence="5" type="ORF">DES41_103397</name>
</gene>
<name>A0A368XXH5_9BURK</name>
<organism evidence="5 6">
    <name type="scientific">Pseudorhodoferax soli</name>
    <dbReference type="NCBI Taxonomy" id="545864"/>
    <lineage>
        <taxon>Bacteria</taxon>
        <taxon>Pseudomonadati</taxon>
        <taxon>Pseudomonadota</taxon>
        <taxon>Betaproteobacteria</taxon>
        <taxon>Burkholderiales</taxon>
        <taxon>Comamonadaceae</taxon>
    </lineage>
</organism>
<dbReference type="SUPFAM" id="SSF52402">
    <property type="entry name" value="Adenine nucleotide alpha hydrolases-like"/>
    <property type="match status" value="2"/>
</dbReference>
<feature type="domain" description="UspA" evidence="4">
    <location>
        <begin position="152"/>
        <end position="290"/>
    </location>
</feature>
<reference evidence="5 6" key="1">
    <citation type="submission" date="2018-07" db="EMBL/GenBank/DDBJ databases">
        <title>Genomic Encyclopedia of Type Strains, Phase IV (KMG-IV): sequencing the most valuable type-strain genomes for metagenomic binning, comparative biology and taxonomic classification.</title>
        <authorList>
            <person name="Goeker M."/>
        </authorList>
    </citation>
    <scope>NUCLEOTIDE SEQUENCE [LARGE SCALE GENOMIC DNA]</scope>
    <source>
        <strain evidence="5 6">DSM 21634</strain>
    </source>
</reference>
<evidence type="ECO:0000313" key="5">
    <source>
        <dbReference type="EMBL" id="RCW72790.1"/>
    </source>
</evidence>
<comment type="similarity">
    <text evidence="1">Belongs to the universal stress protein A family.</text>
</comment>
<accession>A0A368XXH5</accession>
<evidence type="ECO:0000256" key="2">
    <source>
        <dbReference type="ARBA" id="ARBA00022741"/>
    </source>
</evidence>
<dbReference type="GO" id="GO:0005524">
    <property type="term" value="F:ATP binding"/>
    <property type="evidence" value="ECO:0007669"/>
    <property type="project" value="UniProtKB-KW"/>
</dbReference>
<dbReference type="PANTHER" id="PTHR46268:SF27">
    <property type="entry name" value="UNIVERSAL STRESS PROTEIN RV2623"/>
    <property type="match status" value="1"/>
</dbReference>
<proteinExistence type="inferred from homology"/>
<dbReference type="EMBL" id="QPJK01000003">
    <property type="protein sequence ID" value="RCW72790.1"/>
    <property type="molecule type" value="Genomic_DNA"/>
</dbReference>
<dbReference type="AlphaFoldDB" id="A0A368XXH5"/>
<dbReference type="InterPro" id="IPR006015">
    <property type="entry name" value="Universal_stress_UspA"/>
</dbReference>
<dbReference type="PRINTS" id="PR01438">
    <property type="entry name" value="UNVRSLSTRESS"/>
</dbReference>
<dbReference type="CDD" id="cd00293">
    <property type="entry name" value="USP-like"/>
    <property type="match status" value="2"/>
</dbReference>
<evidence type="ECO:0000313" key="6">
    <source>
        <dbReference type="Proteomes" id="UP000252884"/>
    </source>
</evidence>
<evidence type="ECO:0000259" key="4">
    <source>
        <dbReference type="Pfam" id="PF00582"/>
    </source>
</evidence>
<protein>
    <submittedName>
        <fullName evidence="5">Nucleotide-binding universal stress UspA family protein</fullName>
    </submittedName>
</protein>
<evidence type="ECO:0000256" key="3">
    <source>
        <dbReference type="ARBA" id="ARBA00022840"/>
    </source>
</evidence>
<dbReference type="InterPro" id="IPR006016">
    <property type="entry name" value="UspA"/>
</dbReference>
<comment type="caution">
    <text evidence="5">The sequence shown here is derived from an EMBL/GenBank/DDBJ whole genome shotgun (WGS) entry which is preliminary data.</text>
</comment>
<sequence>MTEAMRRSVLLATDLSPRSDRALDRSLLLAREWRVPLVALTVVPPSAGLVLHPVLALSSDAVAQRAARRQAERRLRADLADATVPPIVHVEQGELTSTVLAVAQAERCGLIVTGVARHEALARVLLGSTVEALARRAPVPLLVVRERARAAYSQVLVTSDFSEHARHALQTAVALFPQASFTLFHAFGNPYPLLSGMDVEQARQAGRAVAEEQARLFLDATPLPPEVRARTTLRLAYGDPGLLLREHGAEHLGELVVLGTQRRSGLTGLLLGSVAERVLELAESDVLVVPPRPAGG</sequence>
<keyword evidence="2" id="KW-0547">Nucleotide-binding</keyword>
<dbReference type="Gene3D" id="3.40.50.620">
    <property type="entry name" value="HUPs"/>
    <property type="match status" value="2"/>
</dbReference>
<dbReference type="Proteomes" id="UP000252884">
    <property type="component" value="Unassembled WGS sequence"/>
</dbReference>
<keyword evidence="6" id="KW-1185">Reference proteome</keyword>
<keyword evidence="3" id="KW-0067">ATP-binding</keyword>
<feature type="domain" description="UspA" evidence="4">
    <location>
        <begin position="5"/>
        <end position="145"/>
    </location>
</feature>
<dbReference type="Pfam" id="PF00582">
    <property type="entry name" value="Usp"/>
    <property type="match status" value="2"/>
</dbReference>
<evidence type="ECO:0000256" key="1">
    <source>
        <dbReference type="ARBA" id="ARBA00008791"/>
    </source>
</evidence>
<dbReference type="InterPro" id="IPR014729">
    <property type="entry name" value="Rossmann-like_a/b/a_fold"/>
</dbReference>
<dbReference type="PANTHER" id="PTHR46268">
    <property type="entry name" value="STRESS RESPONSE PROTEIN NHAX"/>
    <property type="match status" value="1"/>
</dbReference>
<dbReference type="RefSeq" id="WP_170168176.1">
    <property type="nucleotide sequence ID" value="NZ_QPJK01000003.1"/>
</dbReference>